<dbReference type="AlphaFoldDB" id="M4BTP3"/>
<sequence length="56" mass="6709">MTPSIFSTRFFRMLCICKLVNKTYKLIAVGTSQQYLYTRQGTMIAMYKMPILFRRF</sequence>
<organism evidence="1 2">
    <name type="scientific">Hyaloperonospora arabidopsidis (strain Emoy2)</name>
    <name type="common">Downy mildew agent</name>
    <name type="synonym">Peronospora arabidopsidis</name>
    <dbReference type="NCBI Taxonomy" id="559515"/>
    <lineage>
        <taxon>Eukaryota</taxon>
        <taxon>Sar</taxon>
        <taxon>Stramenopiles</taxon>
        <taxon>Oomycota</taxon>
        <taxon>Peronosporomycetes</taxon>
        <taxon>Peronosporales</taxon>
        <taxon>Peronosporaceae</taxon>
        <taxon>Hyaloperonospora</taxon>
    </lineage>
</organism>
<dbReference type="EMBL" id="JH597858">
    <property type="status" value="NOT_ANNOTATED_CDS"/>
    <property type="molecule type" value="Genomic_DNA"/>
</dbReference>
<dbReference type="VEuPathDB" id="FungiDB:HpaG809828"/>
<dbReference type="EnsemblProtists" id="HpaT809828">
    <property type="protein sequence ID" value="HpaP809828"/>
    <property type="gene ID" value="HpaG809828"/>
</dbReference>
<evidence type="ECO:0000313" key="2">
    <source>
        <dbReference type="Proteomes" id="UP000011713"/>
    </source>
</evidence>
<protein>
    <submittedName>
        <fullName evidence="1">Uncharacterized protein</fullName>
    </submittedName>
</protein>
<keyword evidence="2" id="KW-1185">Reference proteome</keyword>
<proteinExistence type="predicted"/>
<reference evidence="1" key="2">
    <citation type="submission" date="2015-06" db="UniProtKB">
        <authorList>
            <consortium name="EnsemblProtists"/>
        </authorList>
    </citation>
    <scope>IDENTIFICATION</scope>
    <source>
        <strain evidence="1">Emoy2</strain>
    </source>
</reference>
<evidence type="ECO:0000313" key="1">
    <source>
        <dbReference type="EnsemblProtists" id="HpaP809828"/>
    </source>
</evidence>
<dbReference type="Proteomes" id="UP000011713">
    <property type="component" value="Unassembled WGS sequence"/>
</dbReference>
<dbReference type="InParanoid" id="M4BTP3"/>
<reference evidence="2" key="1">
    <citation type="journal article" date="2010" name="Science">
        <title>Signatures of adaptation to obligate biotrophy in the Hyaloperonospora arabidopsidis genome.</title>
        <authorList>
            <person name="Baxter L."/>
            <person name="Tripathy S."/>
            <person name="Ishaque N."/>
            <person name="Boot N."/>
            <person name="Cabral A."/>
            <person name="Kemen E."/>
            <person name="Thines M."/>
            <person name="Ah-Fong A."/>
            <person name="Anderson R."/>
            <person name="Badejoko W."/>
            <person name="Bittner-Eddy P."/>
            <person name="Boore J.L."/>
            <person name="Chibucos M.C."/>
            <person name="Coates M."/>
            <person name="Dehal P."/>
            <person name="Delehaunty K."/>
            <person name="Dong S."/>
            <person name="Downton P."/>
            <person name="Dumas B."/>
            <person name="Fabro G."/>
            <person name="Fronick C."/>
            <person name="Fuerstenberg S.I."/>
            <person name="Fulton L."/>
            <person name="Gaulin E."/>
            <person name="Govers F."/>
            <person name="Hughes L."/>
            <person name="Humphray S."/>
            <person name="Jiang R.H."/>
            <person name="Judelson H."/>
            <person name="Kamoun S."/>
            <person name="Kyung K."/>
            <person name="Meijer H."/>
            <person name="Minx P."/>
            <person name="Morris P."/>
            <person name="Nelson J."/>
            <person name="Phuntumart V."/>
            <person name="Qutob D."/>
            <person name="Rehmany A."/>
            <person name="Rougon-Cardoso A."/>
            <person name="Ryden P."/>
            <person name="Torto-Alalibo T."/>
            <person name="Studholme D."/>
            <person name="Wang Y."/>
            <person name="Win J."/>
            <person name="Wood J."/>
            <person name="Clifton S.W."/>
            <person name="Rogers J."/>
            <person name="Van den Ackerveken G."/>
            <person name="Jones J.D."/>
            <person name="McDowell J.M."/>
            <person name="Beynon J."/>
            <person name="Tyler B.M."/>
        </authorList>
    </citation>
    <scope>NUCLEOTIDE SEQUENCE [LARGE SCALE GENOMIC DNA]</scope>
    <source>
        <strain evidence="2">Emoy2</strain>
    </source>
</reference>
<accession>M4BTP3</accession>
<dbReference type="HOGENOM" id="CLU_3018351_0_0_1"/>
<name>M4BTP3_HYAAE</name>